<dbReference type="EMBL" id="VSRR010000699">
    <property type="protein sequence ID" value="MPC18652.1"/>
    <property type="molecule type" value="Genomic_DNA"/>
</dbReference>
<proteinExistence type="predicted"/>
<accession>A0A5B7DBG8</accession>
<comment type="caution">
    <text evidence="1">The sequence shown here is derived from an EMBL/GenBank/DDBJ whole genome shotgun (WGS) entry which is preliminary data.</text>
</comment>
<evidence type="ECO:0000313" key="2">
    <source>
        <dbReference type="Proteomes" id="UP000324222"/>
    </source>
</evidence>
<reference evidence="1 2" key="1">
    <citation type="submission" date="2019-05" db="EMBL/GenBank/DDBJ databases">
        <title>Another draft genome of Portunus trituberculatus and its Hox gene families provides insights of decapod evolution.</title>
        <authorList>
            <person name="Jeong J.-H."/>
            <person name="Song I."/>
            <person name="Kim S."/>
            <person name="Choi T."/>
            <person name="Kim D."/>
            <person name="Ryu S."/>
            <person name="Kim W."/>
        </authorList>
    </citation>
    <scope>NUCLEOTIDE SEQUENCE [LARGE SCALE GENOMIC DNA]</scope>
    <source>
        <tissue evidence="1">Muscle</tissue>
    </source>
</reference>
<dbReference type="Proteomes" id="UP000324222">
    <property type="component" value="Unassembled WGS sequence"/>
</dbReference>
<dbReference type="AlphaFoldDB" id="A0A5B7DBG8"/>
<gene>
    <name evidence="1" type="ORF">E2C01_011544</name>
</gene>
<keyword evidence="2" id="KW-1185">Reference proteome</keyword>
<sequence length="74" mass="8572">MGTEALDVTKVLTVLQLTTLVRPDCYRTELALSRYHNWAQVSDNAGFLTPTHTFLRRTPDVANQHQAWRKDVFR</sequence>
<protein>
    <submittedName>
        <fullName evidence="1">Uncharacterized protein</fullName>
    </submittedName>
</protein>
<evidence type="ECO:0000313" key="1">
    <source>
        <dbReference type="EMBL" id="MPC18652.1"/>
    </source>
</evidence>
<organism evidence="1 2">
    <name type="scientific">Portunus trituberculatus</name>
    <name type="common">Swimming crab</name>
    <name type="synonym">Neptunus trituberculatus</name>
    <dbReference type="NCBI Taxonomy" id="210409"/>
    <lineage>
        <taxon>Eukaryota</taxon>
        <taxon>Metazoa</taxon>
        <taxon>Ecdysozoa</taxon>
        <taxon>Arthropoda</taxon>
        <taxon>Crustacea</taxon>
        <taxon>Multicrustacea</taxon>
        <taxon>Malacostraca</taxon>
        <taxon>Eumalacostraca</taxon>
        <taxon>Eucarida</taxon>
        <taxon>Decapoda</taxon>
        <taxon>Pleocyemata</taxon>
        <taxon>Brachyura</taxon>
        <taxon>Eubrachyura</taxon>
        <taxon>Portunoidea</taxon>
        <taxon>Portunidae</taxon>
        <taxon>Portuninae</taxon>
        <taxon>Portunus</taxon>
    </lineage>
</organism>
<name>A0A5B7DBG8_PORTR</name>